<keyword evidence="2" id="KW-1185">Reference proteome</keyword>
<evidence type="ECO:0000313" key="2">
    <source>
        <dbReference type="Proteomes" id="UP000076532"/>
    </source>
</evidence>
<sequence>MWAPRPRIEPAPTVSRGWRGNLNVVENGEVIKGALKFCLNSPEMATRKKSKIAFSRRSYEIAHNDPTGKLTTKEGWRSRRSEVMPKLQNNAVVGLDHPSSSILLIAKWFEPVHGLDRQFVIASVAFDSVALANEYVPAAGLRPGAQTGGVWGGSRRTQSKEEARCLSPESARIGDWYAGQIAMYWLHQKAFVSEGISPGDENAIASSAYMLGFEVRSGVAKIETNAYRRAALKRAILEQAVSANPPQIRKFK</sequence>
<name>A0A165YDM5_9AGAM</name>
<dbReference type="Proteomes" id="UP000076532">
    <property type="component" value="Unassembled WGS sequence"/>
</dbReference>
<proteinExistence type="predicted"/>
<dbReference type="EMBL" id="KV417700">
    <property type="protein sequence ID" value="KZP09453.1"/>
    <property type="molecule type" value="Genomic_DNA"/>
</dbReference>
<gene>
    <name evidence="1" type="ORF">FIBSPDRAFT_900536</name>
</gene>
<dbReference type="AlphaFoldDB" id="A0A165YDM5"/>
<reference evidence="1 2" key="1">
    <citation type="journal article" date="2016" name="Mol. Biol. Evol.">
        <title>Comparative Genomics of Early-Diverging Mushroom-Forming Fungi Provides Insights into the Origins of Lignocellulose Decay Capabilities.</title>
        <authorList>
            <person name="Nagy L.G."/>
            <person name="Riley R."/>
            <person name="Tritt A."/>
            <person name="Adam C."/>
            <person name="Daum C."/>
            <person name="Floudas D."/>
            <person name="Sun H."/>
            <person name="Yadav J.S."/>
            <person name="Pangilinan J."/>
            <person name="Larsson K.H."/>
            <person name="Matsuura K."/>
            <person name="Barry K."/>
            <person name="Labutti K."/>
            <person name="Kuo R."/>
            <person name="Ohm R.A."/>
            <person name="Bhattacharya S.S."/>
            <person name="Shirouzu T."/>
            <person name="Yoshinaga Y."/>
            <person name="Martin F.M."/>
            <person name="Grigoriev I.V."/>
            <person name="Hibbett D.S."/>
        </authorList>
    </citation>
    <scope>NUCLEOTIDE SEQUENCE [LARGE SCALE GENOMIC DNA]</scope>
    <source>
        <strain evidence="1 2">CBS 109695</strain>
    </source>
</reference>
<protein>
    <submittedName>
        <fullName evidence="1">Uncharacterized protein</fullName>
    </submittedName>
</protein>
<accession>A0A165YDM5</accession>
<organism evidence="1 2">
    <name type="scientific">Athelia psychrophila</name>
    <dbReference type="NCBI Taxonomy" id="1759441"/>
    <lineage>
        <taxon>Eukaryota</taxon>
        <taxon>Fungi</taxon>
        <taxon>Dikarya</taxon>
        <taxon>Basidiomycota</taxon>
        <taxon>Agaricomycotina</taxon>
        <taxon>Agaricomycetes</taxon>
        <taxon>Agaricomycetidae</taxon>
        <taxon>Atheliales</taxon>
        <taxon>Atheliaceae</taxon>
        <taxon>Athelia</taxon>
    </lineage>
</organism>
<evidence type="ECO:0000313" key="1">
    <source>
        <dbReference type="EMBL" id="KZP09453.1"/>
    </source>
</evidence>